<reference evidence="2 3" key="1">
    <citation type="submission" date="2022-02" db="EMBL/GenBank/DDBJ databases">
        <title>Uncovering new skin microbiome diversity through culturing and metagenomics.</title>
        <authorList>
            <person name="Conlan S."/>
            <person name="Deming C."/>
            <person name="Nisc Comparative Sequencing Program N."/>
            <person name="Segre J.A."/>
        </authorList>
    </citation>
    <scope>NUCLEOTIDE SEQUENCE [LARGE SCALE GENOMIC DNA]</scope>
    <source>
        <strain evidence="2 3">ACRQZ</strain>
    </source>
</reference>
<gene>
    <name evidence="2" type="ORF">MHL29_16915</name>
</gene>
<evidence type="ECO:0000313" key="2">
    <source>
        <dbReference type="EMBL" id="MCG7323559.1"/>
    </source>
</evidence>
<proteinExistence type="predicted"/>
<evidence type="ECO:0000313" key="3">
    <source>
        <dbReference type="Proteomes" id="UP001521931"/>
    </source>
</evidence>
<protein>
    <recommendedName>
        <fullName evidence="1">Putative mannosyltransferase YkcA/B-like C-terminal domain-containing protein</fullName>
    </recommendedName>
</protein>
<dbReference type="RefSeq" id="WP_239266333.1">
    <property type="nucleotide sequence ID" value="NZ_JAKRCV010000084.1"/>
</dbReference>
<organism evidence="2 3">
    <name type="scientific">Arsenicicoccus bolidensis</name>
    <dbReference type="NCBI Taxonomy" id="229480"/>
    <lineage>
        <taxon>Bacteria</taxon>
        <taxon>Bacillati</taxon>
        <taxon>Actinomycetota</taxon>
        <taxon>Actinomycetes</taxon>
        <taxon>Micrococcales</taxon>
        <taxon>Intrasporangiaceae</taxon>
        <taxon>Arsenicicoccus</taxon>
    </lineage>
</organism>
<comment type="caution">
    <text evidence="2">The sequence shown here is derived from an EMBL/GenBank/DDBJ whole genome shotgun (WGS) entry which is preliminary data.</text>
</comment>
<dbReference type="Pfam" id="PF24878">
    <property type="entry name" value="YkcB_C"/>
    <property type="match status" value="1"/>
</dbReference>
<dbReference type="InterPro" id="IPR056785">
    <property type="entry name" value="YkcA/B-like_C"/>
</dbReference>
<dbReference type="EMBL" id="JAKRCV010000084">
    <property type="protein sequence ID" value="MCG7323559.1"/>
    <property type="molecule type" value="Genomic_DNA"/>
</dbReference>
<name>A0ABS9Q6Y1_9MICO</name>
<accession>A0ABS9Q6Y1</accession>
<evidence type="ECO:0000259" key="1">
    <source>
        <dbReference type="Pfam" id="PF24878"/>
    </source>
</evidence>
<feature type="domain" description="Putative mannosyltransferase YkcA/B-like C-terminal" evidence="1">
    <location>
        <begin position="107"/>
        <end position="172"/>
    </location>
</feature>
<keyword evidence="3" id="KW-1185">Reference proteome</keyword>
<dbReference type="Proteomes" id="UP001521931">
    <property type="component" value="Unassembled WGS sequence"/>
</dbReference>
<sequence length="219" mass="23888">MRGIIHPYYATLLTPAIALLVAQALEPAVASPGDATHLRRADRLRASTWMLTLAGSLLMVPAWFTATTTTHYGVNPSIRQAPQTQDPWSTGDAAHRYPPAFTARLSNDATSWPAVLNGARQAADLQLAIRRPVLPLGGFNGYDPAPTLRSFQTQVATGNVHYYIPATGRGANPAPDPWWDPGRHGPSQAQAIDSWIRHTYRPTQVDGVEVYDLAHAPRR</sequence>